<sequence>MAPRKETGTSRGQGKRPTEPSQQPEQTEARRKARYDTALFGSVEDYQRYKTHFAKRKVVPGRNINFFQLQSLGFEGLFTRMGWLPVVTVYEPIFPTLVRAFYSRMTYGLGGPIRTTVRGVEIELSPESICRILDVPPVGLRVYEAKAWPTIPGIEPREAIQRLCGLADAHGMGKPSAHSLTVPSRVLHHMICSILLPRGGHRDEVSYYEAFFIDSLLTGRRIHVGYVMMRHMMSCCESTTRVLPYGRFLTRVFKDAGVDLSRETEFEAPSIYDTYDEHSLGRMKLEKAPDGSWVRKAERQARGHDQLHPGVEEEDEIREMEDGLDPQRDLEQREPELDIPAPHAPEHPPWMDLSAQISSLGTRMEELAVVHDTRFYSVEDRIDQYQAGFTSQFEQLAQRIELLESRQERLESRQESQHEEMMAYLRSVFPPPPPQP</sequence>
<evidence type="ECO:0000313" key="4">
    <source>
        <dbReference type="EMBL" id="RVW89229.1"/>
    </source>
</evidence>
<dbReference type="InterPro" id="IPR046796">
    <property type="entry name" value="Transposase_32_dom"/>
</dbReference>
<organism evidence="4 5">
    <name type="scientific">Vitis vinifera</name>
    <name type="common">Grape</name>
    <dbReference type="NCBI Taxonomy" id="29760"/>
    <lineage>
        <taxon>Eukaryota</taxon>
        <taxon>Viridiplantae</taxon>
        <taxon>Streptophyta</taxon>
        <taxon>Embryophyta</taxon>
        <taxon>Tracheophyta</taxon>
        <taxon>Spermatophyta</taxon>
        <taxon>Magnoliopsida</taxon>
        <taxon>eudicotyledons</taxon>
        <taxon>Gunneridae</taxon>
        <taxon>Pentapetalae</taxon>
        <taxon>rosids</taxon>
        <taxon>Vitales</taxon>
        <taxon>Vitaceae</taxon>
        <taxon>Viteae</taxon>
        <taxon>Vitis</taxon>
    </lineage>
</organism>
<comment type="caution">
    <text evidence="4">The sequence shown here is derived from an EMBL/GenBank/DDBJ whole genome shotgun (WGS) entry which is preliminary data.</text>
</comment>
<reference evidence="4 5" key="1">
    <citation type="journal article" date="2018" name="PLoS Genet.">
        <title>Population sequencing reveals clonal diversity and ancestral inbreeding in the grapevine cultivar Chardonnay.</title>
        <authorList>
            <person name="Roach M.J."/>
            <person name="Johnson D.L."/>
            <person name="Bohlmann J."/>
            <person name="van Vuuren H.J."/>
            <person name="Jones S.J."/>
            <person name="Pretorius I.S."/>
            <person name="Schmidt S.A."/>
            <person name="Borneman A.R."/>
        </authorList>
    </citation>
    <scope>NUCLEOTIDE SEQUENCE [LARGE SCALE GENOMIC DNA]</scope>
    <source>
        <strain evidence="5">cv. Chardonnay</strain>
        <tissue evidence="4">Leaf</tissue>
    </source>
</reference>
<accession>A0A438HXP9</accession>
<feature type="region of interest" description="Disordered" evidence="2">
    <location>
        <begin position="1"/>
        <end position="32"/>
    </location>
</feature>
<feature type="coiled-coil region" evidence="1">
    <location>
        <begin position="393"/>
        <end position="420"/>
    </location>
</feature>
<proteinExistence type="predicted"/>
<evidence type="ECO:0000256" key="1">
    <source>
        <dbReference type="SAM" id="Coils"/>
    </source>
</evidence>
<evidence type="ECO:0000256" key="2">
    <source>
        <dbReference type="SAM" id="MobiDB-lite"/>
    </source>
</evidence>
<gene>
    <name evidence="4" type="ORF">CK203_032604</name>
</gene>
<name>A0A438HXP9_VITVI</name>
<evidence type="ECO:0000259" key="3">
    <source>
        <dbReference type="Pfam" id="PF20167"/>
    </source>
</evidence>
<feature type="compositionally biased region" description="Basic and acidic residues" evidence="2">
    <location>
        <begin position="298"/>
        <end position="311"/>
    </location>
</feature>
<dbReference type="Proteomes" id="UP000288805">
    <property type="component" value="Unassembled WGS sequence"/>
</dbReference>
<feature type="compositionally biased region" description="Acidic residues" evidence="2">
    <location>
        <begin position="312"/>
        <end position="323"/>
    </location>
</feature>
<dbReference type="EMBL" id="QGNW01000166">
    <property type="protein sequence ID" value="RVW89229.1"/>
    <property type="molecule type" value="Genomic_DNA"/>
</dbReference>
<dbReference type="Pfam" id="PF20167">
    <property type="entry name" value="Transposase_32"/>
    <property type="match status" value="1"/>
</dbReference>
<evidence type="ECO:0000313" key="5">
    <source>
        <dbReference type="Proteomes" id="UP000288805"/>
    </source>
</evidence>
<feature type="domain" description="Putative plant transposon protein" evidence="3">
    <location>
        <begin position="80"/>
        <end position="259"/>
    </location>
</feature>
<feature type="region of interest" description="Disordered" evidence="2">
    <location>
        <begin position="298"/>
        <end position="323"/>
    </location>
</feature>
<protein>
    <recommendedName>
        <fullName evidence="3">Putative plant transposon protein domain-containing protein</fullName>
    </recommendedName>
</protein>
<keyword evidence="1" id="KW-0175">Coiled coil</keyword>
<dbReference type="AlphaFoldDB" id="A0A438HXP9"/>